<gene>
    <name evidence="2" type="ORF">Unknown280_0900</name>
</gene>
<keyword evidence="1" id="KW-0812">Transmembrane</keyword>
<proteinExistence type="predicted"/>
<dbReference type="AlphaFoldDB" id="A0A650EQ46"/>
<evidence type="ECO:0000313" key="2">
    <source>
        <dbReference type="EMBL" id="QGT51398.1"/>
    </source>
</evidence>
<reference evidence="2" key="1">
    <citation type="journal article" date="2020" name="J. ISSAAS">
        <title>Lactobacilli and other gastrointestinal microbiota of Peromyscus leucopus, reservoir host for agents of Lyme disease and other zoonoses in North America.</title>
        <authorList>
            <person name="Milovic A."/>
            <person name="Bassam K."/>
            <person name="Shao H."/>
            <person name="Chatzistamou I."/>
            <person name="Tufts D.M."/>
            <person name="Diuk-Wasser M."/>
            <person name="Barbour A.G."/>
        </authorList>
    </citation>
    <scope>NUCLEOTIDE SEQUENCE</scope>
    <source>
        <strain evidence="2">LL50</strain>
    </source>
</reference>
<feature type="transmembrane region" description="Helical" evidence="1">
    <location>
        <begin position="51"/>
        <end position="67"/>
    </location>
</feature>
<dbReference type="EMBL" id="MN577574">
    <property type="protein sequence ID" value="QGT51398.1"/>
    <property type="molecule type" value="Genomic_DNA"/>
</dbReference>
<keyword evidence="1" id="KW-1133">Transmembrane helix</keyword>
<feature type="transmembrane region" description="Helical" evidence="1">
    <location>
        <begin position="21"/>
        <end position="39"/>
    </location>
</feature>
<evidence type="ECO:0000256" key="1">
    <source>
        <dbReference type="SAM" id="Phobius"/>
    </source>
</evidence>
<sequence>MVLLCLLTGDFGGHCLYAKRFVLFFFHLIFFISALIAHTGTEDYEWLYEDYLIFRGLEFIYVLLGFYKDNKDAAIKK</sequence>
<protein>
    <submittedName>
        <fullName evidence="2">Uncharacterized protein</fullName>
    </submittedName>
</protein>
<name>A0A650EQ46_9SPIO</name>
<organism evidence="2">
    <name type="scientific">uncultured Spirochaetaceae bacterium</name>
    <dbReference type="NCBI Taxonomy" id="201186"/>
    <lineage>
        <taxon>Bacteria</taxon>
        <taxon>Pseudomonadati</taxon>
        <taxon>Spirochaetota</taxon>
        <taxon>Spirochaetia</taxon>
        <taxon>Spirochaetales</taxon>
        <taxon>Spirochaetaceae</taxon>
        <taxon>environmental samples</taxon>
    </lineage>
</organism>
<accession>A0A650EQ46</accession>
<keyword evidence="1" id="KW-0472">Membrane</keyword>